<keyword evidence="2" id="KW-1185">Reference proteome</keyword>
<proteinExistence type="predicted"/>
<dbReference type="AlphaFoldDB" id="A0A151NPA1"/>
<comment type="caution">
    <text evidence="1">The sequence shown here is derived from an EMBL/GenBank/DDBJ whole genome shotgun (WGS) entry which is preliminary data.</text>
</comment>
<dbReference type="InterPro" id="IPR027883">
    <property type="entry name" value="Redic1-like"/>
</dbReference>
<gene>
    <name evidence="1" type="ORF">Y1Q_0023328</name>
</gene>
<evidence type="ECO:0000313" key="1">
    <source>
        <dbReference type="EMBL" id="KYO38603.1"/>
    </source>
</evidence>
<dbReference type="PANTHER" id="PTHR35158">
    <property type="entry name" value="CDNA SEQUENCE CN725425"/>
    <property type="match status" value="1"/>
</dbReference>
<reference evidence="1 2" key="1">
    <citation type="journal article" date="2012" name="Genome Biol.">
        <title>Sequencing three crocodilian genomes to illuminate the evolution of archosaurs and amniotes.</title>
        <authorList>
            <person name="St John J.A."/>
            <person name="Braun E.L."/>
            <person name="Isberg S.R."/>
            <person name="Miles L.G."/>
            <person name="Chong A.Y."/>
            <person name="Gongora J."/>
            <person name="Dalzell P."/>
            <person name="Moran C."/>
            <person name="Bed'hom B."/>
            <person name="Abzhanov A."/>
            <person name="Burgess S.C."/>
            <person name="Cooksey A.M."/>
            <person name="Castoe T.A."/>
            <person name="Crawford N.G."/>
            <person name="Densmore L.D."/>
            <person name="Drew J.C."/>
            <person name="Edwards S.V."/>
            <person name="Faircloth B.C."/>
            <person name="Fujita M.K."/>
            <person name="Greenwold M.J."/>
            <person name="Hoffmann F.G."/>
            <person name="Howard J.M."/>
            <person name="Iguchi T."/>
            <person name="Janes D.E."/>
            <person name="Khan S.Y."/>
            <person name="Kohno S."/>
            <person name="de Koning A.J."/>
            <person name="Lance S.L."/>
            <person name="McCarthy F.M."/>
            <person name="McCormack J.E."/>
            <person name="Merchant M.E."/>
            <person name="Peterson D.G."/>
            <person name="Pollock D.D."/>
            <person name="Pourmand N."/>
            <person name="Raney B.J."/>
            <person name="Roessler K.A."/>
            <person name="Sanford J.R."/>
            <person name="Sawyer R.H."/>
            <person name="Schmidt C.J."/>
            <person name="Triplett E.W."/>
            <person name="Tuberville T.D."/>
            <person name="Venegas-Anaya M."/>
            <person name="Howard J.T."/>
            <person name="Jarvis E.D."/>
            <person name="Guillette L.J.Jr."/>
            <person name="Glenn T.C."/>
            <person name="Green R.E."/>
            <person name="Ray D.A."/>
        </authorList>
    </citation>
    <scope>NUCLEOTIDE SEQUENCE [LARGE SCALE GENOMIC DNA]</scope>
    <source>
        <strain evidence="1">KSC_2009_1</strain>
    </source>
</reference>
<sequence length="185" mass="21415">MNWVGGSRSRIILKQERRKQKEFFEKKKLRSKMKLLGVSSSPRSSTVSLDLLNLYVVNQIASKKDNTDSIRKPVYVDMSRGIKIPVKRYNMELPVSPQRASYKTNLDDIQNRAQQQVLDNRRKHLSDKTKYQPQFLPFSQPGNINCQDPWISNSKNSQCIFNESDTTVPGALFSHLHRVIYKSPC</sequence>
<dbReference type="PANTHER" id="PTHR35158:SF1">
    <property type="entry name" value="CDNA SEQUENCE CN725425"/>
    <property type="match status" value="1"/>
</dbReference>
<evidence type="ECO:0000313" key="2">
    <source>
        <dbReference type="Proteomes" id="UP000050525"/>
    </source>
</evidence>
<organism evidence="1 2">
    <name type="scientific">Alligator mississippiensis</name>
    <name type="common">American alligator</name>
    <dbReference type="NCBI Taxonomy" id="8496"/>
    <lineage>
        <taxon>Eukaryota</taxon>
        <taxon>Metazoa</taxon>
        <taxon>Chordata</taxon>
        <taxon>Craniata</taxon>
        <taxon>Vertebrata</taxon>
        <taxon>Euteleostomi</taxon>
        <taxon>Archelosauria</taxon>
        <taxon>Archosauria</taxon>
        <taxon>Crocodylia</taxon>
        <taxon>Alligatoridae</taxon>
        <taxon>Alligatorinae</taxon>
        <taxon>Alligator</taxon>
    </lineage>
</organism>
<dbReference type="STRING" id="8496.A0A151NPA1"/>
<name>A0A151NPA1_ALLMI</name>
<dbReference type="Proteomes" id="UP000050525">
    <property type="component" value="Unassembled WGS sequence"/>
</dbReference>
<protein>
    <submittedName>
        <fullName evidence="1">Uncharacterized protein</fullName>
    </submittedName>
</protein>
<accession>A0A151NPA1</accession>
<dbReference type="EMBL" id="AKHW03002440">
    <property type="protein sequence ID" value="KYO38603.1"/>
    <property type="molecule type" value="Genomic_DNA"/>
</dbReference>